<dbReference type="PANTHER" id="PTHR44591">
    <property type="entry name" value="STRESS RESPONSE REGULATOR PROTEIN 1"/>
    <property type="match status" value="1"/>
</dbReference>
<accession>A0A2S6MV47</accession>
<dbReference type="Proteomes" id="UP000239724">
    <property type="component" value="Unassembled WGS sequence"/>
</dbReference>
<dbReference type="PROSITE" id="PS50110">
    <property type="entry name" value="RESPONSE_REGULATORY"/>
    <property type="match status" value="1"/>
</dbReference>
<evidence type="ECO:0000313" key="4">
    <source>
        <dbReference type="EMBL" id="PPQ26234.1"/>
    </source>
</evidence>
<dbReference type="InterPro" id="IPR001789">
    <property type="entry name" value="Sig_transdc_resp-reg_receiver"/>
</dbReference>
<feature type="modified residue" description="4-aspartylphosphate" evidence="2">
    <location>
        <position position="55"/>
    </location>
</feature>
<sequence>MSAKRILLVEDEALIALYTEETLIDAGYQVVGPASRLEAALRLAADETLDAAVLDVNLDGVAVWPVAALLQERGIPFLFLSGFGGSLSAPANCRDVPCVSKPFKEDVLLDTLAGVCGSMCA</sequence>
<dbReference type="SUPFAM" id="SSF52172">
    <property type="entry name" value="CheY-like"/>
    <property type="match status" value="1"/>
</dbReference>
<reference evidence="4 5" key="1">
    <citation type="journal article" date="2018" name="Arch. Microbiol.">
        <title>New insights into the metabolic potential of the phototrophic purple bacterium Rhodopila globiformis DSM 161(T) from its draft genome sequence and evidence for a vanadium-dependent nitrogenase.</title>
        <authorList>
            <person name="Imhoff J.F."/>
            <person name="Rahn T."/>
            <person name="Kunzel S."/>
            <person name="Neulinger S.C."/>
        </authorList>
    </citation>
    <scope>NUCLEOTIDE SEQUENCE [LARGE SCALE GENOMIC DNA]</scope>
    <source>
        <strain evidence="4 5">DSM 161</strain>
    </source>
</reference>
<gene>
    <name evidence="4" type="ORF">CCS01_30930</name>
</gene>
<comment type="caution">
    <text evidence="4">The sequence shown here is derived from an EMBL/GenBank/DDBJ whole genome shotgun (WGS) entry which is preliminary data.</text>
</comment>
<dbReference type="PANTHER" id="PTHR44591:SF24">
    <property type="entry name" value="PROTEIN-GLUTAMATE METHYLESTERASE_PROTEIN-GLUTAMINE GLUTAMINASE 1"/>
    <property type="match status" value="1"/>
</dbReference>
<dbReference type="EMBL" id="NHRY01000272">
    <property type="protein sequence ID" value="PPQ26234.1"/>
    <property type="molecule type" value="Genomic_DNA"/>
</dbReference>
<keyword evidence="1 2" id="KW-0597">Phosphoprotein</keyword>
<dbReference type="SMART" id="SM00448">
    <property type="entry name" value="REC"/>
    <property type="match status" value="1"/>
</dbReference>
<dbReference type="Pfam" id="PF00072">
    <property type="entry name" value="Response_reg"/>
    <property type="match status" value="1"/>
</dbReference>
<proteinExistence type="predicted"/>
<dbReference type="Gene3D" id="3.40.50.2300">
    <property type="match status" value="1"/>
</dbReference>
<evidence type="ECO:0000256" key="2">
    <source>
        <dbReference type="PROSITE-ProRule" id="PRU00169"/>
    </source>
</evidence>
<organism evidence="4 5">
    <name type="scientific">Rhodopila globiformis</name>
    <name type="common">Rhodopseudomonas globiformis</name>
    <dbReference type="NCBI Taxonomy" id="1071"/>
    <lineage>
        <taxon>Bacteria</taxon>
        <taxon>Pseudomonadati</taxon>
        <taxon>Pseudomonadota</taxon>
        <taxon>Alphaproteobacteria</taxon>
        <taxon>Acetobacterales</taxon>
        <taxon>Acetobacteraceae</taxon>
        <taxon>Rhodopila</taxon>
    </lineage>
</organism>
<name>A0A2S6MV47_RHOGL</name>
<evidence type="ECO:0000256" key="1">
    <source>
        <dbReference type="ARBA" id="ARBA00022553"/>
    </source>
</evidence>
<evidence type="ECO:0000259" key="3">
    <source>
        <dbReference type="PROSITE" id="PS50110"/>
    </source>
</evidence>
<dbReference type="AlphaFoldDB" id="A0A2S6MV47"/>
<keyword evidence="5" id="KW-1185">Reference proteome</keyword>
<dbReference type="InterPro" id="IPR050595">
    <property type="entry name" value="Bact_response_regulator"/>
</dbReference>
<evidence type="ECO:0000313" key="5">
    <source>
        <dbReference type="Proteomes" id="UP000239724"/>
    </source>
</evidence>
<feature type="domain" description="Response regulatory" evidence="3">
    <location>
        <begin position="5"/>
        <end position="116"/>
    </location>
</feature>
<dbReference type="RefSeq" id="WP_104523001.1">
    <property type="nucleotide sequence ID" value="NZ_NHRY01000272.1"/>
</dbReference>
<dbReference type="OrthoDB" id="582170at2"/>
<dbReference type="GO" id="GO:0000160">
    <property type="term" value="P:phosphorelay signal transduction system"/>
    <property type="evidence" value="ECO:0007669"/>
    <property type="project" value="InterPro"/>
</dbReference>
<protein>
    <recommendedName>
        <fullName evidence="3">Response regulatory domain-containing protein</fullName>
    </recommendedName>
</protein>
<dbReference type="InterPro" id="IPR011006">
    <property type="entry name" value="CheY-like_superfamily"/>
</dbReference>